<dbReference type="EC" id="2.1.1.72" evidence="3"/>
<dbReference type="Proteomes" id="UP000663859">
    <property type="component" value="Unassembled WGS sequence"/>
</dbReference>
<reference evidence="3" key="1">
    <citation type="submission" date="2021-02" db="EMBL/GenBank/DDBJ databases">
        <authorList>
            <person name="Cremers G."/>
            <person name="Picone N."/>
        </authorList>
    </citation>
    <scope>NUCLEOTIDE SEQUENCE</scope>
    <source>
        <strain evidence="3">PQ17</strain>
    </source>
</reference>
<dbReference type="GO" id="GO:0008170">
    <property type="term" value="F:N-methyltransferase activity"/>
    <property type="evidence" value="ECO:0007669"/>
    <property type="project" value="InterPro"/>
</dbReference>
<accession>A0A8J2FWN8</accession>
<protein>
    <submittedName>
        <fullName evidence="3">Putative Site-specific DNA-methyltransferase (Adenine-specific)</fullName>
        <ecNumber evidence="3">2.1.1.72</ecNumber>
    </submittedName>
</protein>
<evidence type="ECO:0000313" key="3">
    <source>
        <dbReference type="EMBL" id="CAF0700378.1"/>
    </source>
</evidence>
<keyword evidence="4" id="KW-1185">Reference proteome</keyword>
<dbReference type="GO" id="GO:0032259">
    <property type="term" value="P:methylation"/>
    <property type="evidence" value="ECO:0007669"/>
    <property type="project" value="UniProtKB-KW"/>
</dbReference>
<dbReference type="AlphaFoldDB" id="A0A8J2FWN8"/>
<dbReference type="GO" id="GO:0003677">
    <property type="term" value="F:DNA binding"/>
    <property type="evidence" value="ECO:0007669"/>
    <property type="project" value="InterPro"/>
</dbReference>
<feature type="domain" description="DNA methylase adenine-specific" evidence="2">
    <location>
        <begin position="86"/>
        <end position="302"/>
    </location>
</feature>
<name>A0A8J2FWN8_9BACT</name>
<evidence type="ECO:0000259" key="2">
    <source>
        <dbReference type="Pfam" id="PF02384"/>
    </source>
</evidence>
<sequence length="304" mass="34242">MLQRVLLVHVGPVYERQGKKDRDFCGTQDVVALLVKPARVLLGMSLSSLVEVMGTSGGWESLPRLMPTPTAIPLGAISGFRSRNCDYTSWRLAKMNLVMRSIEGRIAHGDVFHNDRFPDLKADFILASGAFNMKRWGEELREDKHWKFGVPLVGNADFAWVQHMIRYPTPAGLNGFVLANGSMSSNQLGEGETRNNIIEADLAKGMVALPLELFYSTQIPACLWFVARGKKNGKFRDPRGQMLLIDGRKMGRMVDRVNRELMDEDIQKIARTYHAWRGDKDAGEYRDILGFCKSAMLDEVRKHG</sequence>
<dbReference type="InterPro" id="IPR003356">
    <property type="entry name" value="DNA_methylase_A-5"/>
</dbReference>
<dbReference type="InterPro" id="IPR029063">
    <property type="entry name" value="SAM-dependent_MTases_sf"/>
</dbReference>
<evidence type="ECO:0000256" key="1">
    <source>
        <dbReference type="ARBA" id="ARBA00006594"/>
    </source>
</evidence>
<dbReference type="Pfam" id="PF02384">
    <property type="entry name" value="N6_Mtase"/>
    <property type="match status" value="1"/>
</dbReference>
<proteinExistence type="inferred from homology"/>
<keyword evidence="3" id="KW-0808">Transferase</keyword>
<evidence type="ECO:0000313" key="4">
    <source>
        <dbReference type="Proteomes" id="UP000663859"/>
    </source>
</evidence>
<organism evidence="3 4">
    <name type="scientific">Candidatus Methylacidithermus pantelleriae</name>
    <dbReference type="NCBI Taxonomy" id="2744239"/>
    <lineage>
        <taxon>Bacteria</taxon>
        <taxon>Pseudomonadati</taxon>
        <taxon>Verrucomicrobiota</taxon>
        <taxon>Methylacidiphilae</taxon>
        <taxon>Methylacidiphilales</taxon>
        <taxon>Methylacidiphilaceae</taxon>
        <taxon>Candidatus Methylacidithermus</taxon>
    </lineage>
</organism>
<comment type="caution">
    <text evidence="3">The sequence shown here is derived from an EMBL/GenBank/DDBJ whole genome shotgun (WGS) entry which is preliminary data.</text>
</comment>
<dbReference type="EMBL" id="CAJNOB010000030">
    <property type="protein sequence ID" value="CAF0700378.1"/>
    <property type="molecule type" value="Genomic_DNA"/>
</dbReference>
<gene>
    <name evidence="3" type="ORF">MPNT_360004</name>
</gene>
<dbReference type="PANTHER" id="PTHR42998">
    <property type="entry name" value="TYPE I RESTRICTION ENZYME HINDVIIP M PROTEIN-RELATED"/>
    <property type="match status" value="1"/>
</dbReference>
<dbReference type="InterPro" id="IPR052916">
    <property type="entry name" value="Type-I_RE_MTase_Subunit"/>
</dbReference>
<dbReference type="SUPFAM" id="SSF53335">
    <property type="entry name" value="S-adenosyl-L-methionine-dependent methyltransferases"/>
    <property type="match status" value="1"/>
</dbReference>
<dbReference type="Gene3D" id="3.40.50.150">
    <property type="entry name" value="Vaccinia Virus protein VP39"/>
    <property type="match status" value="1"/>
</dbReference>
<comment type="similarity">
    <text evidence="1">Belongs to the N(4)/N(6)-methyltransferase family.</text>
</comment>
<dbReference type="GO" id="GO:0009007">
    <property type="term" value="F:site-specific DNA-methyltransferase (adenine-specific) activity"/>
    <property type="evidence" value="ECO:0007669"/>
    <property type="project" value="UniProtKB-EC"/>
</dbReference>
<keyword evidence="3" id="KW-0489">Methyltransferase</keyword>
<dbReference type="PANTHER" id="PTHR42998:SF1">
    <property type="entry name" value="TYPE I RESTRICTION ENZYME HINDI METHYLASE SUBUNIT"/>
    <property type="match status" value="1"/>
</dbReference>